<dbReference type="GO" id="GO:0004674">
    <property type="term" value="F:protein serine/threonine kinase activity"/>
    <property type="evidence" value="ECO:0007669"/>
    <property type="project" value="TreeGrafter"/>
</dbReference>
<evidence type="ECO:0000256" key="3">
    <source>
        <dbReference type="ARBA" id="ARBA00022741"/>
    </source>
</evidence>
<keyword evidence="5 6" id="KW-0067">ATP-binding</keyword>
<dbReference type="Pfam" id="PF00069">
    <property type="entry name" value="Pkinase"/>
    <property type="match status" value="1"/>
</dbReference>
<organism evidence="8 9">
    <name type="scientific">Stylonychia lemnae</name>
    <name type="common">Ciliate</name>
    <dbReference type="NCBI Taxonomy" id="5949"/>
    <lineage>
        <taxon>Eukaryota</taxon>
        <taxon>Sar</taxon>
        <taxon>Alveolata</taxon>
        <taxon>Ciliophora</taxon>
        <taxon>Intramacronucleata</taxon>
        <taxon>Spirotrichea</taxon>
        <taxon>Stichotrichia</taxon>
        <taxon>Sporadotrichida</taxon>
        <taxon>Oxytrichidae</taxon>
        <taxon>Stylonychinae</taxon>
        <taxon>Stylonychia</taxon>
    </lineage>
</organism>
<dbReference type="InterPro" id="IPR017441">
    <property type="entry name" value="Protein_kinase_ATP_BS"/>
</dbReference>
<evidence type="ECO:0000256" key="2">
    <source>
        <dbReference type="ARBA" id="ARBA00022679"/>
    </source>
</evidence>
<feature type="binding site" evidence="6">
    <location>
        <position position="34"/>
    </location>
    <ligand>
        <name>ATP</name>
        <dbReference type="ChEBI" id="CHEBI:30616"/>
    </ligand>
</feature>
<dbReference type="PROSITE" id="PS00107">
    <property type="entry name" value="PROTEIN_KINASE_ATP"/>
    <property type="match status" value="1"/>
</dbReference>
<reference evidence="8 9" key="1">
    <citation type="submission" date="2014-06" db="EMBL/GenBank/DDBJ databases">
        <authorList>
            <person name="Swart Estienne"/>
        </authorList>
    </citation>
    <scope>NUCLEOTIDE SEQUENCE [LARGE SCALE GENOMIC DNA]</scope>
    <source>
        <strain evidence="8 9">130c</strain>
    </source>
</reference>
<dbReference type="Gene3D" id="1.10.510.10">
    <property type="entry name" value="Transferase(Phosphotransferase) domain 1"/>
    <property type="match status" value="1"/>
</dbReference>
<keyword evidence="4 8" id="KW-0418">Kinase</keyword>
<gene>
    <name evidence="8" type="primary">Contig717.g792</name>
    <name evidence="8" type="ORF">STYLEM_3573</name>
</gene>
<dbReference type="AlphaFoldDB" id="A0A077ZZE3"/>
<dbReference type="PROSITE" id="PS50011">
    <property type="entry name" value="PROTEIN_KINASE_DOM"/>
    <property type="match status" value="1"/>
</dbReference>
<feature type="domain" description="Protein kinase" evidence="7">
    <location>
        <begin position="5"/>
        <end position="259"/>
    </location>
</feature>
<evidence type="ECO:0000313" key="8">
    <source>
        <dbReference type="EMBL" id="CDW74593.1"/>
    </source>
</evidence>
<dbReference type="InterPro" id="IPR000719">
    <property type="entry name" value="Prot_kinase_dom"/>
</dbReference>
<protein>
    <submittedName>
        <fullName evidence="8">Protein kinase domain containing protein</fullName>
    </submittedName>
</protein>
<evidence type="ECO:0000256" key="6">
    <source>
        <dbReference type="PROSITE-ProRule" id="PRU10141"/>
    </source>
</evidence>
<dbReference type="PROSITE" id="PS00108">
    <property type="entry name" value="PROTEIN_KINASE_ST"/>
    <property type="match status" value="1"/>
</dbReference>
<sequence length="559" mass="64928">MESKYRKIEVLGSGAFGTVYKVQRNSDKLYYAMKQFNDPDIKQIIQEIKALQEMDFKNIIRYYDSSLDPPCIVMEYCEKGSLDKRIKDAKQKNKKISEEKALNIVKQILKGLRECHRSKLVHRDLKPANILINSKDVVKIGDFGLAKFMQQTHLISQCGTILYMSPEIIEGNHYDGKSDIWAVGCILYELIELQQPFAFSKSLMEIYKNIIAANYQSPKKCSSKTGKLISSMIEPDKNERIDAKEAIRMIRRILKHQDLTEDLSDQEFNSPKPRQNLPPQDFKIRKVQPVKMQQNFIDIPKPSFIDVKFKGQAGYTLYRQYGQVELRAKQIVNNYNGPTGPLKLELWAVPVQAFKSEDWYKQAYGYVIARYQIDQGLTEGENYNDIKINVKYIKRGEYGKLHAFIIKLFSYSFSIEWIQSDAIVCVGQQVLYKEKLEILGKFNYYLLGYPNMRLTIEKIKNNHSYQTGKINIFIVACKYNPNFEKQDYKNAPYDTFASCKLGQLQAGQSFYDIDQVIQYHPPWSGKYVLVLKVFQSKKSSSDRVSFSESQYVCENILTF</sequence>
<dbReference type="PANTHER" id="PTHR43671">
    <property type="entry name" value="SERINE/THREONINE-PROTEIN KINASE NEK"/>
    <property type="match status" value="1"/>
</dbReference>
<dbReference type="InterPro" id="IPR050660">
    <property type="entry name" value="NEK_Ser/Thr_kinase"/>
</dbReference>
<dbReference type="Proteomes" id="UP000039865">
    <property type="component" value="Unassembled WGS sequence"/>
</dbReference>
<name>A0A077ZZE3_STYLE</name>
<keyword evidence="3 6" id="KW-0547">Nucleotide-binding</keyword>
<evidence type="ECO:0000259" key="7">
    <source>
        <dbReference type="PROSITE" id="PS50011"/>
    </source>
</evidence>
<dbReference type="PANTHER" id="PTHR43671:SF92">
    <property type="entry name" value="SERINE_THREONINE-PROTEIN KINASE NEK10"/>
    <property type="match status" value="1"/>
</dbReference>
<accession>A0A077ZZE3</accession>
<dbReference type="InParanoid" id="A0A077ZZE3"/>
<dbReference type="InterPro" id="IPR008271">
    <property type="entry name" value="Ser/Thr_kinase_AS"/>
</dbReference>
<comment type="similarity">
    <text evidence="1">Belongs to the protein kinase superfamily. NEK Ser/Thr protein kinase family. NIMA subfamily.</text>
</comment>
<keyword evidence="2" id="KW-0808">Transferase</keyword>
<proteinExistence type="inferred from homology"/>
<dbReference type="SMART" id="SM00220">
    <property type="entry name" value="S_TKc"/>
    <property type="match status" value="1"/>
</dbReference>
<evidence type="ECO:0000256" key="4">
    <source>
        <dbReference type="ARBA" id="ARBA00022777"/>
    </source>
</evidence>
<evidence type="ECO:0000256" key="1">
    <source>
        <dbReference type="ARBA" id="ARBA00010886"/>
    </source>
</evidence>
<dbReference type="InterPro" id="IPR011009">
    <property type="entry name" value="Kinase-like_dom_sf"/>
</dbReference>
<dbReference type="OrthoDB" id="40902at2759"/>
<evidence type="ECO:0000313" key="9">
    <source>
        <dbReference type="Proteomes" id="UP000039865"/>
    </source>
</evidence>
<dbReference type="SUPFAM" id="SSF56112">
    <property type="entry name" value="Protein kinase-like (PK-like)"/>
    <property type="match status" value="1"/>
</dbReference>
<dbReference type="EMBL" id="CCKQ01003477">
    <property type="protein sequence ID" value="CDW74593.1"/>
    <property type="molecule type" value="Genomic_DNA"/>
</dbReference>
<evidence type="ECO:0000256" key="5">
    <source>
        <dbReference type="ARBA" id="ARBA00022840"/>
    </source>
</evidence>
<keyword evidence="9" id="KW-1185">Reference proteome</keyword>
<dbReference type="GO" id="GO:0005524">
    <property type="term" value="F:ATP binding"/>
    <property type="evidence" value="ECO:0007669"/>
    <property type="project" value="UniProtKB-UniRule"/>
</dbReference>